<dbReference type="Gene3D" id="3.40.1110.10">
    <property type="entry name" value="Calcium-transporting ATPase, cytoplasmic domain N"/>
    <property type="match status" value="1"/>
</dbReference>
<dbReference type="InterPro" id="IPR036412">
    <property type="entry name" value="HAD-like_sf"/>
</dbReference>
<dbReference type="SUPFAM" id="SSF81665">
    <property type="entry name" value="Calcium ATPase, transmembrane domain M"/>
    <property type="match status" value="1"/>
</dbReference>
<dbReference type="GO" id="GO:0046872">
    <property type="term" value="F:metal ion binding"/>
    <property type="evidence" value="ECO:0007669"/>
    <property type="project" value="UniProtKB-KW"/>
</dbReference>
<evidence type="ECO:0000256" key="1">
    <source>
        <dbReference type="ARBA" id="ARBA00004141"/>
    </source>
</evidence>
<feature type="transmembrane region" description="Helical" evidence="9">
    <location>
        <begin position="572"/>
        <end position="598"/>
    </location>
</feature>
<dbReference type="PATRIC" id="fig|1423820.4.peg.983"/>
<dbReference type="NCBIfam" id="TIGR01494">
    <property type="entry name" value="ATPase_P-type"/>
    <property type="match status" value="1"/>
</dbReference>
<reference evidence="11 12" key="1">
    <citation type="journal article" date="2015" name="Genome Announc.">
        <title>Expanding the biotechnology potential of lactobacilli through comparative genomics of 213 strains and associated genera.</title>
        <authorList>
            <person name="Sun Z."/>
            <person name="Harris H.M."/>
            <person name="McCann A."/>
            <person name="Guo C."/>
            <person name="Argimon S."/>
            <person name="Zhang W."/>
            <person name="Yang X."/>
            <person name="Jeffery I.B."/>
            <person name="Cooney J.C."/>
            <person name="Kagawa T.F."/>
            <person name="Liu W."/>
            <person name="Song Y."/>
            <person name="Salvetti E."/>
            <person name="Wrobel A."/>
            <person name="Rasinkangas P."/>
            <person name="Parkhill J."/>
            <person name="Rea M.C."/>
            <person name="O'Sullivan O."/>
            <person name="Ritari J."/>
            <person name="Douillard F.P."/>
            <person name="Paul Ross R."/>
            <person name="Yang R."/>
            <person name="Briner A.E."/>
            <person name="Felis G.E."/>
            <person name="de Vos W.M."/>
            <person name="Barrangou R."/>
            <person name="Klaenhammer T.R."/>
            <person name="Caufield P.W."/>
            <person name="Cui Y."/>
            <person name="Zhang H."/>
            <person name="O'Toole P.W."/>
        </authorList>
    </citation>
    <scope>NUCLEOTIDE SEQUENCE [LARGE SCALE GENOMIC DNA]</scope>
    <source>
        <strain evidence="11 12">DSM 20653</strain>
    </source>
</reference>
<dbReference type="Proteomes" id="UP000051291">
    <property type="component" value="Unassembled WGS sequence"/>
</dbReference>
<dbReference type="InterPro" id="IPR051014">
    <property type="entry name" value="Cation_Transport_ATPase_IB"/>
</dbReference>
<comment type="caution">
    <text evidence="11">The sequence shown here is derived from an EMBL/GenBank/DDBJ whole genome shotgun (WGS) entry which is preliminary data.</text>
</comment>
<keyword evidence="9" id="KW-1003">Cell membrane</keyword>
<dbReference type="GO" id="GO:0005886">
    <property type="term" value="C:plasma membrane"/>
    <property type="evidence" value="ECO:0007669"/>
    <property type="project" value="UniProtKB-SubCell"/>
</dbReference>
<dbReference type="GO" id="GO:0005524">
    <property type="term" value="F:ATP binding"/>
    <property type="evidence" value="ECO:0007669"/>
    <property type="project" value="UniProtKB-UniRule"/>
</dbReference>
<dbReference type="EMBL" id="AYYZ01000029">
    <property type="protein sequence ID" value="KRM51768.1"/>
    <property type="molecule type" value="Genomic_DNA"/>
</dbReference>
<dbReference type="Pfam" id="PF00122">
    <property type="entry name" value="E1-E2_ATPase"/>
    <property type="match status" value="1"/>
</dbReference>
<dbReference type="PANTHER" id="PTHR48085:SF5">
    <property type="entry name" value="CADMIUM_ZINC-TRANSPORTING ATPASE HMA4-RELATED"/>
    <property type="match status" value="1"/>
</dbReference>
<keyword evidence="3" id="KW-0104">Cadmium</keyword>
<evidence type="ECO:0000256" key="8">
    <source>
        <dbReference type="ARBA" id="ARBA00049338"/>
    </source>
</evidence>
<accession>A0A0R1ZA31</accession>
<dbReference type="InterPro" id="IPR059000">
    <property type="entry name" value="ATPase_P-type_domA"/>
</dbReference>
<dbReference type="AlphaFoldDB" id="A0A0R1ZA31"/>
<keyword evidence="6 9" id="KW-0472">Membrane</keyword>
<dbReference type="InterPro" id="IPR027256">
    <property type="entry name" value="P-typ_ATPase_IB"/>
</dbReference>
<feature type="transmembrane region" description="Helical" evidence="9">
    <location>
        <begin position="245"/>
        <end position="264"/>
    </location>
</feature>
<evidence type="ECO:0000256" key="7">
    <source>
        <dbReference type="ARBA" id="ARBA00039103"/>
    </source>
</evidence>
<dbReference type="EC" id="7.2.2.21" evidence="7"/>
<feature type="transmembrane region" description="Helical" evidence="9">
    <location>
        <begin position="270"/>
        <end position="292"/>
    </location>
</feature>
<keyword evidence="9" id="KW-0547">Nucleotide-binding</keyword>
<dbReference type="InterPro" id="IPR008250">
    <property type="entry name" value="ATPase_P-typ_transduc_dom_A_sf"/>
</dbReference>
<dbReference type="InterPro" id="IPR023214">
    <property type="entry name" value="HAD_sf"/>
</dbReference>
<comment type="subcellular location">
    <subcellularLocation>
        <location evidence="9">Cell membrane</location>
    </subcellularLocation>
    <subcellularLocation>
        <location evidence="1">Membrane</location>
        <topology evidence="1">Multi-pass membrane protein</topology>
    </subcellularLocation>
</comment>
<dbReference type="Gene3D" id="3.40.50.1000">
    <property type="entry name" value="HAD superfamily/HAD-like"/>
    <property type="match status" value="1"/>
</dbReference>
<keyword evidence="9" id="KW-0479">Metal-binding</keyword>
<feature type="transmembrane region" description="Helical" evidence="9">
    <location>
        <begin position="80"/>
        <end position="106"/>
    </location>
</feature>
<feature type="transmembrane region" description="Helical" evidence="9">
    <location>
        <begin position="49"/>
        <end position="68"/>
    </location>
</feature>
<gene>
    <name evidence="11" type="ORF">FC64_GL000959</name>
</gene>
<dbReference type="PANTHER" id="PTHR48085">
    <property type="entry name" value="CADMIUM/ZINC-TRANSPORTING ATPASE HMA2-RELATED"/>
    <property type="match status" value="1"/>
</dbReference>
<dbReference type="InterPro" id="IPR001757">
    <property type="entry name" value="P_typ_ATPase"/>
</dbReference>
<evidence type="ECO:0000259" key="10">
    <source>
        <dbReference type="Pfam" id="PF00122"/>
    </source>
</evidence>
<dbReference type="Pfam" id="PF00702">
    <property type="entry name" value="Hydrolase"/>
    <property type="match status" value="1"/>
</dbReference>
<evidence type="ECO:0000256" key="9">
    <source>
        <dbReference type="RuleBase" id="RU362081"/>
    </source>
</evidence>
<sequence>MYIKYNTDSYILTQLEDYMKNITKLWIILSVSLIALISQFIFDNAFVARFIISTVGILVSISMFIGMVKTLKSGKYGVDLLAITAIIATLIVGEYWASLVVLIMLVGGDSLEDYAAGKANKDLKALLDNSPDHAHRIENGKITDINSNQVKIGDILVVKPGELVPVDSQIIEGAGLVNESSLTGESKPIEKKVNDMVMSGTLNGDSLIKVKALKLAQNSQYQKLVNLVKQAEKAPSNFVRMADRYALPFTIVAYLIAGLAWFISKDPVRFAEVLVVASPCPLILAAPVAMVAGMSRASRAGIIVKSGNVLEKLATAKTIAFDKTGTITKGNLKVNKIVSLDSHYSSTDILKLVMSAEQNSNHILARSVMECAKQRKINPLKISNLKESVGNGIQGKYQNQLIKVGKLSYVKSDCDPSQRVDATCVYISIDNKLIGYITFEDEIRPEAISTMRSLKKLNINNLEMLTGDKKTIAAHIAQEAGITKVKAELLPADKINVIKTTPANLRPVVMVGDGINDAPALTTADVGIAMGAHGATAASETADIVILKDDLSKVSHSIKIARDTMKISKQSVLIGIIICVGLMLIASTGILPAIFGALCQEIVDTVSILWSLKARG</sequence>
<dbReference type="InterPro" id="IPR023298">
    <property type="entry name" value="ATPase_P-typ_TM_dom_sf"/>
</dbReference>
<dbReference type="SUPFAM" id="SSF81653">
    <property type="entry name" value="Calcium ATPase, transduction domain A"/>
    <property type="match status" value="1"/>
</dbReference>
<dbReference type="PROSITE" id="PS00154">
    <property type="entry name" value="ATPASE_E1_E2"/>
    <property type="match status" value="1"/>
</dbReference>
<proteinExistence type="inferred from homology"/>
<evidence type="ECO:0000313" key="11">
    <source>
        <dbReference type="EMBL" id="KRM51768.1"/>
    </source>
</evidence>
<evidence type="ECO:0000313" key="12">
    <source>
        <dbReference type="Proteomes" id="UP000051291"/>
    </source>
</evidence>
<dbReference type="CDD" id="cd07544">
    <property type="entry name" value="P-type_ATPase_HM"/>
    <property type="match status" value="1"/>
</dbReference>
<keyword evidence="4 9" id="KW-0812">Transmembrane</keyword>
<feature type="domain" description="P-type ATPase A" evidence="10">
    <location>
        <begin position="130"/>
        <end position="229"/>
    </location>
</feature>
<dbReference type="SUPFAM" id="SSF56784">
    <property type="entry name" value="HAD-like"/>
    <property type="match status" value="1"/>
</dbReference>
<evidence type="ECO:0000256" key="5">
    <source>
        <dbReference type="ARBA" id="ARBA00022989"/>
    </source>
</evidence>
<evidence type="ECO:0000256" key="4">
    <source>
        <dbReference type="ARBA" id="ARBA00022692"/>
    </source>
</evidence>
<dbReference type="InterPro" id="IPR023299">
    <property type="entry name" value="ATPase_P-typ_cyto_dom_N"/>
</dbReference>
<dbReference type="STRING" id="1423820.FC64_GL000959"/>
<feature type="transmembrane region" description="Helical" evidence="9">
    <location>
        <begin position="25"/>
        <end position="42"/>
    </location>
</feature>
<dbReference type="NCBIfam" id="TIGR01512">
    <property type="entry name" value="ATPase-IB2_Cd"/>
    <property type="match status" value="1"/>
</dbReference>
<dbReference type="InterPro" id="IPR018303">
    <property type="entry name" value="ATPase_P-typ_P_site"/>
</dbReference>
<evidence type="ECO:0000256" key="6">
    <source>
        <dbReference type="ARBA" id="ARBA00023136"/>
    </source>
</evidence>
<keyword evidence="9" id="KW-0067">ATP-binding</keyword>
<dbReference type="GO" id="GO:0008551">
    <property type="term" value="F:P-type cadmium transporter activity"/>
    <property type="evidence" value="ECO:0007669"/>
    <property type="project" value="UniProtKB-EC"/>
</dbReference>
<keyword evidence="12" id="KW-1185">Reference proteome</keyword>
<dbReference type="GO" id="GO:0016887">
    <property type="term" value="F:ATP hydrolysis activity"/>
    <property type="evidence" value="ECO:0007669"/>
    <property type="project" value="InterPro"/>
</dbReference>
<keyword evidence="5 9" id="KW-1133">Transmembrane helix</keyword>
<dbReference type="NCBIfam" id="TIGR01525">
    <property type="entry name" value="ATPase-IB_hvy"/>
    <property type="match status" value="1"/>
</dbReference>
<protein>
    <recommendedName>
        <fullName evidence="7">Cd(2+)-exporting ATPase</fullName>
        <ecNumber evidence="7">7.2.2.21</ecNumber>
    </recommendedName>
</protein>
<organism evidence="11 12">
    <name type="scientific">Ligilactobacillus araffinosus DSM 20653</name>
    <dbReference type="NCBI Taxonomy" id="1423820"/>
    <lineage>
        <taxon>Bacteria</taxon>
        <taxon>Bacillati</taxon>
        <taxon>Bacillota</taxon>
        <taxon>Bacilli</taxon>
        <taxon>Lactobacillales</taxon>
        <taxon>Lactobacillaceae</taxon>
        <taxon>Ligilactobacillus</taxon>
    </lineage>
</organism>
<comment type="similarity">
    <text evidence="2 9">Belongs to the cation transport ATPase (P-type) (TC 3.A.3) family. Type IB subfamily.</text>
</comment>
<dbReference type="PRINTS" id="PR00119">
    <property type="entry name" value="CATATPASE"/>
</dbReference>
<dbReference type="Gene3D" id="2.70.150.10">
    <property type="entry name" value="Calcium-transporting ATPase, cytoplasmic transduction domain A"/>
    <property type="match status" value="1"/>
</dbReference>
<name>A0A0R1ZA31_9LACO</name>
<comment type="catalytic activity">
    <reaction evidence="8">
        <text>Cd(2+)(in) + ATP + H2O = Cd(2+)(out) + ADP + phosphate + H(+)</text>
        <dbReference type="Rhea" id="RHEA:12132"/>
        <dbReference type="ChEBI" id="CHEBI:15377"/>
        <dbReference type="ChEBI" id="CHEBI:15378"/>
        <dbReference type="ChEBI" id="CHEBI:30616"/>
        <dbReference type="ChEBI" id="CHEBI:43474"/>
        <dbReference type="ChEBI" id="CHEBI:48775"/>
        <dbReference type="ChEBI" id="CHEBI:456216"/>
        <dbReference type="EC" id="7.2.2.21"/>
    </reaction>
</comment>
<evidence type="ECO:0000256" key="2">
    <source>
        <dbReference type="ARBA" id="ARBA00006024"/>
    </source>
</evidence>
<dbReference type="PRINTS" id="PR00120">
    <property type="entry name" value="HATPASE"/>
</dbReference>
<evidence type="ECO:0000256" key="3">
    <source>
        <dbReference type="ARBA" id="ARBA00022539"/>
    </source>
</evidence>